<protein>
    <submittedName>
        <fullName evidence="11">S8 family serine peptidase</fullName>
    </submittedName>
</protein>
<feature type="domain" description="Csp protease B prodomain" evidence="10">
    <location>
        <begin position="3"/>
        <end position="90"/>
    </location>
</feature>
<dbReference type="InterPro" id="IPR023827">
    <property type="entry name" value="Peptidase_S8_Asp-AS"/>
</dbReference>
<dbReference type="PIRSF" id="PIRSF037894">
    <property type="entry name" value="Subtilisin_rel_CspABC"/>
    <property type="match status" value="1"/>
</dbReference>
<reference evidence="11" key="2">
    <citation type="submission" date="2021-04" db="EMBL/GenBank/DDBJ databases">
        <authorList>
            <person name="Gilroy R."/>
        </authorList>
    </citation>
    <scope>NUCLEOTIDE SEQUENCE</scope>
    <source>
        <strain evidence="11">ChiGjej3B3-11674</strain>
    </source>
</reference>
<keyword evidence="4 6" id="KW-0720">Serine protease</keyword>
<dbReference type="InterPro" id="IPR036852">
    <property type="entry name" value="Peptidase_S8/S53_dom_sf"/>
</dbReference>
<dbReference type="PROSITE" id="PS00136">
    <property type="entry name" value="SUBTILASE_ASP"/>
    <property type="match status" value="1"/>
</dbReference>
<dbReference type="Pfam" id="PF18425">
    <property type="entry name" value="CspB_prodomain"/>
    <property type="match status" value="1"/>
</dbReference>
<evidence type="ECO:0000313" key="12">
    <source>
        <dbReference type="Proteomes" id="UP000823897"/>
    </source>
</evidence>
<dbReference type="GO" id="GO:0006508">
    <property type="term" value="P:proteolysis"/>
    <property type="evidence" value="ECO:0007669"/>
    <property type="project" value="UniProtKB-KW"/>
</dbReference>
<dbReference type="PANTHER" id="PTHR43806">
    <property type="entry name" value="PEPTIDASE S8"/>
    <property type="match status" value="1"/>
</dbReference>
<evidence type="ECO:0000256" key="8">
    <source>
        <dbReference type="SAM" id="MobiDB-lite"/>
    </source>
</evidence>
<dbReference type="PROSITE" id="PS51892">
    <property type="entry name" value="SUBTILASE"/>
    <property type="match status" value="1"/>
</dbReference>
<evidence type="ECO:0000256" key="2">
    <source>
        <dbReference type="ARBA" id="ARBA00022670"/>
    </source>
</evidence>
<dbReference type="InterPro" id="IPR017310">
    <property type="entry name" value="Pept_S8A_subtilisin_clostridia"/>
</dbReference>
<feature type="domain" description="Peptidase S8/S53" evidence="9">
    <location>
        <begin position="117"/>
        <end position="294"/>
    </location>
</feature>
<dbReference type="PROSITE" id="PS00137">
    <property type="entry name" value="SUBTILASE_HIS"/>
    <property type="match status" value="1"/>
</dbReference>
<evidence type="ECO:0000259" key="10">
    <source>
        <dbReference type="Pfam" id="PF18425"/>
    </source>
</evidence>
<dbReference type="InterPro" id="IPR015500">
    <property type="entry name" value="Peptidase_S8_subtilisin-rel"/>
</dbReference>
<dbReference type="InterPro" id="IPR034045">
    <property type="entry name" value="Pep_S8_CspA-like"/>
</dbReference>
<dbReference type="GO" id="GO:0004252">
    <property type="term" value="F:serine-type endopeptidase activity"/>
    <property type="evidence" value="ECO:0007669"/>
    <property type="project" value="UniProtKB-UniRule"/>
</dbReference>
<dbReference type="InterPro" id="IPR050131">
    <property type="entry name" value="Peptidase_S8_subtilisin-like"/>
</dbReference>
<dbReference type="CDD" id="cd07478">
    <property type="entry name" value="Peptidases_S8_CspA-like"/>
    <property type="match status" value="1"/>
</dbReference>
<dbReference type="EMBL" id="DWUV01000151">
    <property type="protein sequence ID" value="HJD34487.1"/>
    <property type="molecule type" value="Genomic_DNA"/>
</dbReference>
<reference evidence="11" key="1">
    <citation type="journal article" date="2021" name="PeerJ">
        <title>Extensive microbial diversity within the chicken gut microbiome revealed by metagenomics and culture.</title>
        <authorList>
            <person name="Gilroy R."/>
            <person name="Ravi A."/>
            <person name="Getino M."/>
            <person name="Pursley I."/>
            <person name="Horton D.L."/>
            <person name="Alikhan N.F."/>
            <person name="Baker D."/>
            <person name="Gharbi K."/>
            <person name="Hall N."/>
            <person name="Watson M."/>
            <person name="Adriaenssens E.M."/>
            <person name="Foster-Nyarko E."/>
            <person name="Jarju S."/>
            <person name="Secka A."/>
            <person name="Antonio M."/>
            <person name="Oren A."/>
            <person name="Chaudhuri R.R."/>
            <person name="La Ragione R."/>
            <person name="Hildebrand F."/>
            <person name="Pallen M.J."/>
        </authorList>
    </citation>
    <scope>NUCLEOTIDE SEQUENCE</scope>
    <source>
        <strain evidence="11">ChiGjej3B3-11674</strain>
    </source>
</reference>
<feature type="active site" description="Charge relay system" evidence="5 6">
    <location>
        <position position="126"/>
    </location>
</feature>
<proteinExistence type="inferred from homology"/>
<evidence type="ECO:0000313" key="11">
    <source>
        <dbReference type="EMBL" id="HJD34487.1"/>
    </source>
</evidence>
<dbReference type="Gene3D" id="3.30.70.2980">
    <property type="match status" value="1"/>
</dbReference>
<dbReference type="InterPro" id="IPR041365">
    <property type="entry name" value="CspB_prodomain"/>
</dbReference>
<dbReference type="SUPFAM" id="SSF52743">
    <property type="entry name" value="Subtilisin-like"/>
    <property type="match status" value="1"/>
</dbReference>
<feature type="active site" description="Charge relay system" evidence="5 6">
    <location>
        <position position="186"/>
    </location>
</feature>
<evidence type="ECO:0000256" key="1">
    <source>
        <dbReference type="ARBA" id="ARBA00011073"/>
    </source>
</evidence>
<dbReference type="InterPro" id="IPR022398">
    <property type="entry name" value="Peptidase_S8_His-AS"/>
</dbReference>
<comment type="similarity">
    <text evidence="1 6 7">Belongs to the peptidase S8 family.</text>
</comment>
<feature type="region of interest" description="Disordered" evidence="8">
    <location>
        <begin position="170"/>
        <end position="207"/>
    </location>
</feature>
<feature type="compositionally biased region" description="Polar residues" evidence="8">
    <location>
        <begin position="170"/>
        <end position="186"/>
    </location>
</feature>
<sequence length="571" mass="61750">MSQKIENILNLALEATPEERARSAELDVGYDAGERAWDLIIKYSGSLDAVREISESVTELLNNYAVVRIREDRIEALASLPEVEFVEKPKSLYFQADVGRQASCIDAVQETPYGLTGRGVLVGIVDSGIDLTNPDFRNEDGTTRVAALWDQADREYTSEEINEFLNAEGTGQSAAQPPLSADNSGHGTAVAGIAAGNGRGSEGRRYRGAAPESELVIVKMKSPQPGGFPRTTELMTGVDYLIRKAQEMRMPIAVNISFGNTYGPHDGTSLVERFLNDISDIWKNVICIGSGNEGAAAGHASGLVSDEEEAVQELAVQERETVLNVQIWKSYVDEMDISVVNPSGERVGPFREILGPQRFLLGGTELLVYYGEPKPYSVRQEIYISFLPVQSYVDSGVWRIILMPRRIVDGTYQMWLPAQEALNVGTAFLTPNSMSTLTVPSTASQAVTVAAYDARTFSYADFSGRGPAAVYEGGNVPKPDLAAPGVLVNAPVPGGGYRAFSGTSFAAPFVTGSAALLMEWGIVRGNDPYLYGEKVKAYLRRGARELPGYSEWPNAQLGYGVLCVEDSLPGG</sequence>
<keyword evidence="3 6" id="KW-0378">Hydrolase</keyword>
<dbReference type="PRINTS" id="PR00723">
    <property type="entry name" value="SUBTILISIN"/>
</dbReference>
<feature type="active site" description="Charge relay system" evidence="5 6">
    <location>
        <position position="504"/>
    </location>
</feature>
<dbReference type="PROSITE" id="PS00138">
    <property type="entry name" value="SUBTILASE_SER"/>
    <property type="match status" value="1"/>
</dbReference>
<organism evidence="11 12">
    <name type="scientific">Candidatus Mediterraneibacter tabaqchaliae</name>
    <dbReference type="NCBI Taxonomy" id="2838689"/>
    <lineage>
        <taxon>Bacteria</taxon>
        <taxon>Bacillati</taxon>
        <taxon>Bacillota</taxon>
        <taxon>Clostridia</taxon>
        <taxon>Lachnospirales</taxon>
        <taxon>Lachnospiraceae</taxon>
        <taxon>Mediterraneibacter</taxon>
    </lineage>
</organism>
<dbReference type="Gene3D" id="2.60.120.1290">
    <property type="match status" value="1"/>
</dbReference>
<dbReference type="InterPro" id="IPR023828">
    <property type="entry name" value="Peptidase_S8_Ser-AS"/>
</dbReference>
<evidence type="ECO:0000256" key="5">
    <source>
        <dbReference type="PIRSR" id="PIRSR615500-1"/>
    </source>
</evidence>
<dbReference type="Proteomes" id="UP000823897">
    <property type="component" value="Unassembled WGS sequence"/>
</dbReference>
<dbReference type="AlphaFoldDB" id="A0A9D2R448"/>
<gene>
    <name evidence="11" type="ORF">H9911_08120</name>
</gene>
<evidence type="ECO:0000256" key="7">
    <source>
        <dbReference type="RuleBase" id="RU003355"/>
    </source>
</evidence>
<dbReference type="Pfam" id="PF00082">
    <property type="entry name" value="Peptidase_S8"/>
    <property type="match status" value="2"/>
</dbReference>
<accession>A0A9D2R448</accession>
<evidence type="ECO:0000256" key="4">
    <source>
        <dbReference type="ARBA" id="ARBA00022825"/>
    </source>
</evidence>
<evidence type="ECO:0000256" key="6">
    <source>
        <dbReference type="PROSITE-ProRule" id="PRU01240"/>
    </source>
</evidence>
<name>A0A9D2R448_9FIRM</name>
<dbReference type="PANTHER" id="PTHR43806:SF11">
    <property type="entry name" value="CEREVISIN-RELATED"/>
    <property type="match status" value="1"/>
</dbReference>
<comment type="caution">
    <text evidence="11">The sequence shown here is derived from an EMBL/GenBank/DDBJ whole genome shotgun (WGS) entry which is preliminary data.</text>
</comment>
<feature type="domain" description="Peptidase S8/S53" evidence="9">
    <location>
        <begin position="432"/>
        <end position="560"/>
    </location>
</feature>
<evidence type="ECO:0000259" key="9">
    <source>
        <dbReference type="Pfam" id="PF00082"/>
    </source>
</evidence>
<dbReference type="InterPro" id="IPR000209">
    <property type="entry name" value="Peptidase_S8/S53_dom"/>
</dbReference>
<keyword evidence="2 6" id="KW-0645">Protease</keyword>
<evidence type="ECO:0000256" key="3">
    <source>
        <dbReference type="ARBA" id="ARBA00022801"/>
    </source>
</evidence>
<dbReference type="Gene3D" id="3.40.50.200">
    <property type="entry name" value="Peptidase S8/S53 domain"/>
    <property type="match status" value="1"/>
</dbReference>